<evidence type="ECO:0000313" key="1">
    <source>
        <dbReference type="EMBL" id="KAJ3652192.1"/>
    </source>
</evidence>
<accession>A0AA38MDB2</accession>
<dbReference type="Proteomes" id="UP001168821">
    <property type="component" value="Unassembled WGS sequence"/>
</dbReference>
<organism evidence="1 2">
    <name type="scientific">Zophobas morio</name>
    <dbReference type="NCBI Taxonomy" id="2755281"/>
    <lineage>
        <taxon>Eukaryota</taxon>
        <taxon>Metazoa</taxon>
        <taxon>Ecdysozoa</taxon>
        <taxon>Arthropoda</taxon>
        <taxon>Hexapoda</taxon>
        <taxon>Insecta</taxon>
        <taxon>Pterygota</taxon>
        <taxon>Neoptera</taxon>
        <taxon>Endopterygota</taxon>
        <taxon>Coleoptera</taxon>
        <taxon>Polyphaga</taxon>
        <taxon>Cucujiformia</taxon>
        <taxon>Tenebrionidae</taxon>
        <taxon>Zophobas</taxon>
    </lineage>
</organism>
<reference evidence="1" key="1">
    <citation type="journal article" date="2023" name="G3 (Bethesda)">
        <title>Whole genome assemblies of Zophobas morio and Tenebrio molitor.</title>
        <authorList>
            <person name="Kaur S."/>
            <person name="Stinson S.A."/>
            <person name="diCenzo G.C."/>
        </authorList>
    </citation>
    <scope>NUCLEOTIDE SEQUENCE</scope>
    <source>
        <strain evidence="1">QUZm001</strain>
    </source>
</reference>
<sequence>MDGSIRIAIRVWRSNYVNFIFEHSKIIHRRSCSTSGVWGSWSWLFSPATLILFYQQALPPSTPLSNEETCRPNETVMVANSCLEITATNKLTSSRHLDRPLTSTLTLRPLCRWRDRQFDKKARTPLPPRGIITSIPF</sequence>
<evidence type="ECO:0000313" key="2">
    <source>
        <dbReference type="Proteomes" id="UP001168821"/>
    </source>
</evidence>
<proteinExistence type="predicted"/>
<gene>
    <name evidence="1" type="ORF">Zmor_018178</name>
</gene>
<comment type="caution">
    <text evidence="1">The sequence shown here is derived from an EMBL/GenBank/DDBJ whole genome shotgun (WGS) entry which is preliminary data.</text>
</comment>
<protein>
    <submittedName>
        <fullName evidence="1">Uncharacterized protein</fullName>
    </submittedName>
</protein>
<dbReference type="EMBL" id="JALNTZ010000005">
    <property type="protein sequence ID" value="KAJ3652192.1"/>
    <property type="molecule type" value="Genomic_DNA"/>
</dbReference>
<dbReference type="AlphaFoldDB" id="A0AA38MDB2"/>
<keyword evidence="2" id="KW-1185">Reference proteome</keyword>
<name>A0AA38MDB2_9CUCU</name>